<dbReference type="Gene3D" id="2.40.10.220">
    <property type="entry name" value="predicted glycosyltransferase like domains"/>
    <property type="match status" value="1"/>
</dbReference>
<dbReference type="Pfam" id="PF07238">
    <property type="entry name" value="PilZ"/>
    <property type="match status" value="1"/>
</dbReference>
<name>A0A6F8PSA4_9GAMM</name>
<evidence type="ECO:0000313" key="3">
    <source>
        <dbReference type="Proteomes" id="UP000501726"/>
    </source>
</evidence>
<dbReference type="GO" id="GO:0035438">
    <property type="term" value="F:cyclic-di-GMP binding"/>
    <property type="evidence" value="ECO:0007669"/>
    <property type="project" value="InterPro"/>
</dbReference>
<keyword evidence="3" id="KW-1185">Reference proteome</keyword>
<dbReference type="RefSeq" id="WP_173269947.1">
    <property type="nucleotide sequence ID" value="NZ_AP021889.1"/>
</dbReference>
<dbReference type="EMBL" id="AP021889">
    <property type="protein sequence ID" value="BBP44966.1"/>
    <property type="molecule type" value="Genomic_DNA"/>
</dbReference>
<evidence type="ECO:0000313" key="2">
    <source>
        <dbReference type="EMBL" id="BBP44966.1"/>
    </source>
</evidence>
<dbReference type="InterPro" id="IPR009875">
    <property type="entry name" value="PilZ_domain"/>
</dbReference>
<organism evidence="2 3">
    <name type="scientific">Thiosulfatimonas sediminis</name>
    <dbReference type="NCBI Taxonomy" id="2675054"/>
    <lineage>
        <taxon>Bacteria</taxon>
        <taxon>Pseudomonadati</taxon>
        <taxon>Pseudomonadota</taxon>
        <taxon>Gammaproteobacteria</taxon>
        <taxon>Thiotrichales</taxon>
        <taxon>Piscirickettsiaceae</taxon>
        <taxon>Thiosulfatimonas</taxon>
    </lineage>
</organism>
<proteinExistence type="predicted"/>
<feature type="domain" description="PilZ" evidence="1">
    <location>
        <begin position="5"/>
        <end position="89"/>
    </location>
</feature>
<protein>
    <recommendedName>
        <fullName evidence="1">PilZ domain-containing protein</fullName>
    </recommendedName>
</protein>
<accession>A0A6F8PSA4</accession>
<dbReference type="Proteomes" id="UP000501726">
    <property type="component" value="Chromosome"/>
</dbReference>
<dbReference type="AlphaFoldDB" id="A0A6F8PSA4"/>
<gene>
    <name evidence="2" type="ORF">THMIRHAS_03390</name>
</gene>
<dbReference type="SUPFAM" id="SSF141371">
    <property type="entry name" value="PilZ domain-like"/>
    <property type="match status" value="1"/>
</dbReference>
<evidence type="ECO:0000259" key="1">
    <source>
        <dbReference type="Pfam" id="PF07238"/>
    </source>
</evidence>
<reference evidence="3" key="1">
    <citation type="submission" date="2019-11" db="EMBL/GenBank/DDBJ databases">
        <title>Isolation and characterization of two novel species in the genus Thiomicrorhabdus.</title>
        <authorList>
            <person name="Mochizuki J."/>
            <person name="Kojima H."/>
            <person name="Fukui M."/>
        </authorList>
    </citation>
    <scope>NUCLEOTIDE SEQUENCE [LARGE SCALE GENOMIC DNA]</scope>
    <source>
        <strain evidence="3">aks77</strain>
    </source>
</reference>
<dbReference type="KEGG" id="tse:THMIRHAS_03390"/>
<sequence length="125" mass="14259">MNANLRDHERLKFATQGHIICENLLLRMLVNNISVEGICFTTENKLNINTLMHLELSELNEYGIELIACKVEVRQRLEVASGFKYCCRIVESDRNWSVLLAKVENRINGASKKSLLSYLSQTMAA</sequence>